<evidence type="ECO:0000313" key="1">
    <source>
        <dbReference type="EMBL" id="CAB9530232.1"/>
    </source>
</evidence>
<accession>A0A9N8HYC6</accession>
<comment type="caution">
    <text evidence="1">The sequence shown here is derived from an EMBL/GenBank/DDBJ whole genome shotgun (WGS) entry which is preliminary data.</text>
</comment>
<name>A0A9N8HYC6_9STRA</name>
<sequence length="103" mass="11285">MQCKHRSVNYARADRRGNLSCVSAETSSSMCAGYRSMLPTKFAKRCSDTLRCHGRTMPSAKILQDAKSEVSFGEDPVVVAGHAPRIQDLGGGQIFVKQTSRFC</sequence>
<proteinExistence type="predicted"/>
<dbReference type="Proteomes" id="UP001153069">
    <property type="component" value="Unassembled WGS sequence"/>
</dbReference>
<dbReference type="AlphaFoldDB" id="A0A9N8HYC6"/>
<organism evidence="1 2">
    <name type="scientific">Seminavis robusta</name>
    <dbReference type="NCBI Taxonomy" id="568900"/>
    <lineage>
        <taxon>Eukaryota</taxon>
        <taxon>Sar</taxon>
        <taxon>Stramenopiles</taxon>
        <taxon>Ochrophyta</taxon>
        <taxon>Bacillariophyta</taxon>
        <taxon>Bacillariophyceae</taxon>
        <taxon>Bacillariophycidae</taxon>
        <taxon>Naviculales</taxon>
        <taxon>Naviculaceae</taxon>
        <taxon>Seminavis</taxon>
    </lineage>
</organism>
<gene>
    <name evidence="1" type="ORF">SEMRO_2795_G337311.1</name>
</gene>
<dbReference type="EMBL" id="CAICTM010002793">
    <property type="protein sequence ID" value="CAB9530232.1"/>
    <property type="molecule type" value="Genomic_DNA"/>
</dbReference>
<evidence type="ECO:0000313" key="2">
    <source>
        <dbReference type="Proteomes" id="UP001153069"/>
    </source>
</evidence>
<keyword evidence="2" id="KW-1185">Reference proteome</keyword>
<reference evidence="1" key="1">
    <citation type="submission" date="2020-06" db="EMBL/GenBank/DDBJ databases">
        <authorList>
            <consortium name="Plant Systems Biology data submission"/>
        </authorList>
    </citation>
    <scope>NUCLEOTIDE SEQUENCE</scope>
    <source>
        <strain evidence="1">D6</strain>
    </source>
</reference>
<protein>
    <submittedName>
        <fullName evidence="1">Uncharacterized protein</fullName>
    </submittedName>
</protein>